<keyword evidence="1" id="KW-0732">Signal</keyword>
<protein>
    <submittedName>
        <fullName evidence="2">Uncharacterized protein</fullName>
    </submittedName>
</protein>
<name>A0A9W8A163_9FUNG</name>
<proteinExistence type="predicted"/>
<evidence type="ECO:0000313" key="3">
    <source>
        <dbReference type="Proteomes" id="UP001150569"/>
    </source>
</evidence>
<reference evidence="2" key="1">
    <citation type="submission" date="2022-07" db="EMBL/GenBank/DDBJ databases">
        <title>Phylogenomic reconstructions and comparative analyses of Kickxellomycotina fungi.</title>
        <authorList>
            <person name="Reynolds N.K."/>
            <person name="Stajich J.E."/>
            <person name="Barry K."/>
            <person name="Grigoriev I.V."/>
            <person name="Crous P."/>
            <person name="Smith M.E."/>
        </authorList>
    </citation>
    <scope>NUCLEOTIDE SEQUENCE</scope>
    <source>
        <strain evidence="2">RSA 861</strain>
    </source>
</reference>
<accession>A0A9W8A163</accession>
<keyword evidence="3" id="KW-1185">Reference proteome</keyword>
<sequence length="378" mass="42589">MHLVTVLSLFVFVATNGSSVVGSGAKDSATPNQLLGLPAEVHMNIAARLNYDDHHGYAGASRFTRMMVANEPSFAEAITRYDHYSTLISNLRGLIHLQTDDLAAVEPRYDYPAIYNSLSQVLRTVVITNLGDLCDSQRKQPSRGSRYNLHRHPPACAHYNKVSHHTRFVDMTAMSAVGRYELFPYYALIQWGDTTEIVDTYNRLNELRHRPELAAAYQADSFWDTRLRQGLEDYGINWDMLIYMFTECWFPTWVVFTLTAAGKGAALDQFLSVTATSSSAIPTHLALAYVLQLEHGATLDDVAGMPRAADLDPHQLYSCALIGGFRLAASVLRKDLEVRADRNESLHRPCIVPLYNQNYFGLNSNRRLQVKFFVNLEY</sequence>
<organism evidence="2 3">
    <name type="scientific">Tieghemiomyces parasiticus</name>
    <dbReference type="NCBI Taxonomy" id="78921"/>
    <lineage>
        <taxon>Eukaryota</taxon>
        <taxon>Fungi</taxon>
        <taxon>Fungi incertae sedis</taxon>
        <taxon>Zoopagomycota</taxon>
        <taxon>Kickxellomycotina</taxon>
        <taxon>Dimargaritomycetes</taxon>
        <taxon>Dimargaritales</taxon>
        <taxon>Dimargaritaceae</taxon>
        <taxon>Tieghemiomyces</taxon>
    </lineage>
</organism>
<gene>
    <name evidence="2" type="ORF">IWQ60_008238</name>
</gene>
<feature type="chain" id="PRO_5040835534" evidence="1">
    <location>
        <begin position="18"/>
        <end position="378"/>
    </location>
</feature>
<comment type="caution">
    <text evidence="2">The sequence shown here is derived from an EMBL/GenBank/DDBJ whole genome shotgun (WGS) entry which is preliminary data.</text>
</comment>
<dbReference type="AlphaFoldDB" id="A0A9W8A163"/>
<dbReference type="EMBL" id="JANBPT010000600">
    <property type="protein sequence ID" value="KAJ1916051.1"/>
    <property type="molecule type" value="Genomic_DNA"/>
</dbReference>
<evidence type="ECO:0000256" key="1">
    <source>
        <dbReference type="SAM" id="SignalP"/>
    </source>
</evidence>
<evidence type="ECO:0000313" key="2">
    <source>
        <dbReference type="EMBL" id="KAJ1916051.1"/>
    </source>
</evidence>
<dbReference type="Proteomes" id="UP001150569">
    <property type="component" value="Unassembled WGS sequence"/>
</dbReference>
<feature type="signal peptide" evidence="1">
    <location>
        <begin position="1"/>
        <end position="17"/>
    </location>
</feature>